<reference evidence="3 4" key="1">
    <citation type="submission" date="2015-04" db="EMBL/GenBank/DDBJ databases">
        <title>Lasius niger genome sequencing.</title>
        <authorList>
            <person name="Konorov E.A."/>
            <person name="Nikitin M.A."/>
            <person name="Kirill M.V."/>
            <person name="Chang P."/>
        </authorList>
    </citation>
    <scope>NUCLEOTIDE SEQUENCE [LARGE SCALE GENOMIC DNA]</scope>
    <source>
        <tissue evidence="3">Whole</tissue>
    </source>
</reference>
<dbReference type="STRING" id="67767.A0A0J7NRZ6"/>
<evidence type="ECO:0000256" key="1">
    <source>
        <dbReference type="ARBA" id="ARBA00010406"/>
    </source>
</evidence>
<name>A0A0J7NRZ6_LASNI</name>
<evidence type="ECO:0000259" key="2">
    <source>
        <dbReference type="Pfam" id="PF02867"/>
    </source>
</evidence>
<protein>
    <submittedName>
        <fullName evidence="3">Ribonucleoside-diphosphate reductase large subunit</fullName>
    </submittedName>
</protein>
<dbReference type="PANTHER" id="PTHR11573">
    <property type="entry name" value="RIBONUCLEOSIDE-DIPHOSPHATE REDUCTASE LARGE CHAIN"/>
    <property type="match status" value="1"/>
</dbReference>
<sequence>MRYPFESKEASELNIQIFETLYYGALEASCEIATEKGPYESYEGSPVSEGILQYDMWNVKPTDLWDWDTLKAKIAKHGVRNSLLIAQMSDAFMAQMLENNVSVEPYTSNIYMIHALSKQFRTVKPRLLRDLIEKGLWDENMCNKIINNGGSIQNIDDIPDELKFLYKTSWEMPQKTIFEMAALRGPFIDQSQCLNVHMIDPLEKLTSMHFYAWEIGLKSSMCHLITNGSAVE</sequence>
<dbReference type="PaxDb" id="67767-A0A0J7NRZ6"/>
<dbReference type="Gene3D" id="3.20.70.20">
    <property type="match status" value="1"/>
</dbReference>
<dbReference type="OrthoDB" id="3000483at2759"/>
<dbReference type="EMBL" id="LBMM01002146">
    <property type="protein sequence ID" value="KMQ95215.1"/>
    <property type="molecule type" value="Genomic_DNA"/>
</dbReference>
<dbReference type="PANTHER" id="PTHR11573:SF6">
    <property type="entry name" value="RIBONUCLEOSIDE-DIPHOSPHATE REDUCTASE LARGE SUBUNIT"/>
    <property type="match status" value="1"/>
</dbReference>
<dbReference type="AlphaFoldDB" id="A0A0J7NRZ6"/>
<proteinExistence type="inferred from homology"/>
<comment type="similarity">
    <text evidence="1">Belongs to the ribonucleoside diphosphate reductase large chain family.</text>
</comment>
<gene>
    <name evidence="3" type="ORF">RF55_4586</name>
</gene>
<evidence type="ECO:0000313" key="3">
    <source>
        <dbReference type="EMBL" id="KMQ95215.1"/>
    </source>
</evidence>
<dbReference type="Pfam" id="PF02867">
    <property type="entry name" value="Ribonuc_red_lgC"/>
    <property type="match status" value="1"/>
</dbReference>
<keyword evidence="4" id="KW-1185">Reference proteome</keyword>
<dbReference type="GO" id="GO:0005971">
    <property type="term" value="C:ribonucleoside-diphosphate reductase complex"/>
    <property type="evidence" value="ECO:0007669"/>
    <property type="project" value="TreeGrafter"/>
</dbReference>
<feature type="domain" description="Ribonucleotide reductase large subunit C-terminal" evidence="2">
    <location>
        <begin position="1"/>
        <end position="221"/>
    </location>
</feature>
<organism evidence="3 4">
    <name type="scientific">Lasius niger</name>
    <name type="common">Black garden ant</name>
    <dbReference type="NCBI Taxonomy" id="67767"/>
    <lineage>
        <taxon>Eukaryota</taxon>
        <taxon>Metazoa</taxon>
        <taxon>Ecdysozoa</taxon>
        <taxon>Arthropoda</taxon>
        <taxon>Hexapoda</taxon>
        <taxon>Insecta</taxon>
        <taxon>Pterygota</taxon>
        <taxon>Neoptera</taxon>
        <taxon>Endopterygota</taxon>
        <taxon>Hymenoptera</taxon>
        <taxon>Apocrita</taxon>
        <taxon>Aculeata</taxon>
        <taxon>Formicoidea</taxon>
        <taxon>Formicidae</taxon>
        <taxon>Formicinae</taxon>
        <taxon>Lasius</taxon>
        <taxon>Lasius</taxon>
    </lineage>
</organism>
<accession>A0A0J7NRZ6</accession>
<dbReference type="SUPFAM" id="SSF51998">
    <property type="entry name" value="PFL-like glycyl radical enzymes"/>
    <property type="match status" value="1"/>
</dbReference>
<dbReference type="GO" id="GO:0009263">
    <property type="term" value="P:deoxyribonucleotide biosynthetic process"/>
    <property type="evidence" value="ECO:0007669"/>
    <property type="project" value="TreeGrafter"/>
</dbReference>
<comment type="caution">
    <text evidence="3">The sequence shown here is derived from an EMBL/GenBank/DDBJ whole genome shotgun (WGS) entry which is preliminary data.</text>
</comment>
<dbReference type="InterPro" id="IPR039718">
    <property type="entry name" value="Rrm1"/>
</dbReference>
<dbReference type="Proteomes" id="UP000036403">
    <property type="component" value="Unassembled WGS sequence"/>
</dbReference>
<dbReference type="GO" id="GO:0004748">
    <property type="term" value="F:ribonucleoside-diphosphate reductase activity, thioredoxin disulfide as acceptor"/>
    <property type="evidence" value="ECO:0007669"/>
    <property type="project" value="TreeGrafter"/>
</dbReference>
<evidence type="ECO:0000313" key="4">
    <source>
        <dbReference type="Proteomes" id="UP000036403"/>
    </source>
</evidence>
<dbReference type="InterPro" id="IPR000788">
    <property type="entry name" value="RNR_lg_C"/>
</dbReference>
<dbReference type="PRINTS" id="PR01183">
    <property type="entry name" value="RIBORDTASEM1"/>
</dbReference>
<dbReference type="GO" id="GO:0005524">
    <property type="term" value="F:ATP binding"/>
    <property type="evidence" value="ECO:0007669"/>
    <property type="project" value="TreeGrafter"/>
</dbReference>